<accession>A8LPB2</accession>
<organism evidence="8 9">
    <name type="scientific">Dinoroseobacter shibae (strain DSM 16493 / NCIMB 14021 / DFL 12)</name>
    <dbReference type="NCBI Taxonomy" id="398580"/>
    <lineage>
        <taxon>Bacteria</taxon>
        <taxon>Pseudomonadati</taxon>
        <taxon>Pseudomonadota</taxon>
        <taxon>Alphaproteobacteria</taxon>
        <taxon>Rhodobacterales</taxon>
        <taxon>Roseobacteraceae</taxon>
        <taxon>Dinoroseobacter</taxon>
    </lineage>
</organism>
<dbReference type="CDD" id="cd14668">
    <property type="entry name" value="mlta_B"/>
    <property type="match status" value="1"/>
</dbReference>
<feature type="signal peptide" evidence="6">
    <location>
        <begin position="1"/>
        <end position="22"/>
    </location>
</feature>
<dbReference type="CDD" id="cd14485">
    <property type="entry name" value="mltA_like_LT_A"/>
    <property type="match status" value="1"/>
</dbReference>
<comment type="catalytic activity">
    <reaction evidence="1">
        <text>Exolytic cleavage of the (1-&gt;4)-beta-glycosidic linkage between N-acetylmuramic acid (MurNAc) and N-acetylglucosamine (GlcNAc) residues in peptidoglycan, from either the reducing or the non-reducing ends of the peptidoglycan chains, with concomitant formation of a 1,6-anhydrobond in the MurNAc residue.</text>
        <dbReference type="EC" id="4.2.2.n1"/>
    </reaction>
</comment>
<dbReference type="SMART" id="SM00925">
    <property type="entry name" value="MltA"/>
    <property type="match status" value="1"/>
</dbReference>
<dbReference type="GO" id="GO:0009253">
    <property type="term" value="P:peptidoglycan catabolic process"/>
    <property type="evidence" value="ECO:0007669"/>
    <property type="project" value="TreeGrafter"/>
</dbReference>
<evidence type="ECO:0000313" key="8">
    <source>
        <dbReference type="EMBL" id="ABV95177.1"/>
    </source>
</evidence>
<name>A8LPB2_DINSH</name>
<dbReference type="Gene3D" id="2.40.40.10">
    <property type="entry name" value="RlpA-like domain"/>
    <property type="match status" value="1"/>
</dbReference>
<dbReference type="HOGENOM" id="CLU_037751_0_0_5"/>
<dbReference type="STRING" id="398580.Dshi_3444"/>
<dbReference type="OrthoDB" id="9783686at2"/>
<keyword evidence="8" id="KW-0326">Glycosidase</keyword>
<evidence type="ECO:0000256" key="4">
    <source>
        <dbReference type="ARBA" id="ARBA00023316"/>
    </source>
</evidence>
<dbReference type="KEGG" id="dsh:Dshi_3444"/>
<gene>
    <name evidence="8" type="primary">mltA</name>
    <name evidence="8" type="ordered locus">Dshi_3444</name>
</gene>
<dbReference type="CAZy" id="GH102">
    <property type="family name" value="Glycoside Hydrolase Family 102"/>
</dbReference>
<dbReference type="PIRSF" id="PIRSF019422">
    <property type="entry name" value="MltA"/>
    <property type="match status" value="1"/>
</dbReference>
<feature type="domain" description="Lytic transglycosylase MltA" evidence="7">
    <location>
        <begin position="100"/>
        <end position="235"/>
    </location>
</feature>
<dbReference type="Proteomes" id="UP000006833">
    <property type="component" value="Chromosome"/>
</dbReference>
<dbReference type="AlphaFoldDB" id="A8LPB2"/>
<sequence>MIPLRAAVLGVGLMAGATPAHASVELLGFGDLKGWAEDSHTEALEAFRTTCVDLKDPAWGPICAIARATNDARGFFESLFLPILIKGDDEALFTGYYEPELRASRTRGGAYQYPIYQVPPELPRDRPWYTRGELEDRGILNGRGLELAYATDPVEVFFLQVQGSGRLRLTDGTVMRVGFAAKNGHDYSSVGREMVRRGLYQPHQVSADRIKAWVRANGAAGKRLLHHNKSFVFFREVSTVPAHLGPLGAMNRSITPMRTIAVDPTYTPLGAPVWIEKGGADPLRRLMVAQDTGSAIKGAQRADVFYGSGEAAGDKAGRIRDPGRMVVLLPVELALSYVESGM</sequence>
<evidence type="ECO:0000259" key="7">
    <source>
        <dbReference type="SMART" id="SM00925"/>
    </source>
</evidence>
<protein>
    <recommendedName>
        <fullName evidence="2">peptidoglycan lytic exotransglycosylase</fullName>
        <ecNumber evidence="2">4.2.2.n1</ecNumber>
    </recommendedName>
    <alternativeName>
        <fullName evidence="5">Murein hydrolase A</fullName>
    </alternativeName>
</protein>
<reference evidence="9" key="1">
    <citation type="journal article" date="2010" name="ISME J.">
        <title>The complete genome sequence of the algal symbiont Dinoroseobacter shibae: a hitchhiker's guide to life in the sea.</title>
        <authorList>
            <person name="Wagner-Dobler I."/>
            <person name="Ballhausen B."/>
            <person name="Berger M."/>
            <person name="Brinkhoff T."/>
            <person name="Buchholz I."/>
            <person name="Bunk B."/>
            <person name="Cypionka H."/>
            <person name="Daniel R."/>
            <person name="Drepper T."/>
            <person name="Gerdts G."/>
            <person name="Hahnke S."/>
            <person name="Han C."/>
            <person name="Jahn D."/>
            <person name="Kalhoefer D."/>
            <person name="Kiss H."/>
            <person name="Klenk H.P."/>
            <person name="Kyrpides N."/>
            <person name="Liebl W."/>
            <person name="Liesegang H."/>
            <person name="Meincke L."/>
            <person name="Pati A."/>
            <person name="Petersen J."/>
            <person name="Piekarski T."/>
            <person name="Pommerenke C."/>
            <person name="Pradella S."/>
            <person name="Pukall R."/>
            <person name="Rabus R."/>
            <person name="Stackebrandt E."/>
            <person name="Thole S."/>
            <person name="Thompson L."/>
            <person name="Tielen P."/>
            <person name="Tomasch J."/>
            <person name="von Jan M."/>
            <person name="Wanphrut N."/>
            <person name="Wichels A."/>
            <person name="Zech H."/>
            <person name="Simon M."/>
        </authorList>
    </citation>
    <scope>NUCLEOTIDE SEQUENCE [LARGE SCALE GENOMIC DNA]</scope>
    <source>
        <strain evidence="9">DSM 16493 / NCIMB 14021 / DFL 12</strain>
    </source>
</reference>
<dbReference type="EMBL" id="CP000830">
    <property type="protein sequence ID" value="ABV95177.1"/>
    <property type="molecule type" value="Genomic_DNA"/>
</dbReference>
<dbReference type="GO" id="GO:0004553">
    <property type="term" value="F:hydrolase activity, hydrolyzing O-glycosyl compounds"/>
    <property type="evidence" value="ECO:0007669"/>
    <property type="project" value="InterPro"/>
</dbReference>
<dbReference type="Gene3D" id="2.40.240.50">
    <property type="entry name" value="Barwin-like endoglucanases"/>
    <property type="match status" value="1"/>
</dbReference>
<dbReference type="Pfam" id="PF03562">
    <property type="entry name" value="MltA"/>
    <property type="match status" value="1"/>
</dbReference>
<dbReference type="EC" id="4.2.2.n1" evidence="2"/>
<evidence type="ECO:0000256" key="1">
    <source>
        <dbReference type="ARBA" id="ARBA00001420"/>
    </source>
</evidence>
<dbReference type="InterPro" id="IPR036908">
    <property type="entry name" value="RlpA-like_sf"/>
</dbReference>
<dbReference type="InterPro" id="IPR005300">
    <property type="entry name" value="MltA_B"/>
</dbReference>
<dbReference type="GO" id="GO:0071555">
    <property type="term" value="P:cell wall organization"/>
    <property type="evidence" value="ECO:0007669"/>
    <property type="project" value="UniProtKB-KW"/>
</dbReference>
<evidence type="ECO:0000256" key="5">
    <source>
        <dbReference type="ARBA" id="ARBA00030918"/>
    </source>
</evidence>
<dbReference type="eggNOG" id="COG2821">
    <property type="taxonomic scope" value="Bacteria"/>
</dbReference>
<keyword evidence="3" id="KW-0456">Lyase</keyword>
<keyword evidence="8" id="KW-0378">Hydrolase</keyword>
<keyword evidence="4" id="KW-0961">Cell wall biogenesis/degradation</keyword>
<evidence type="ECO:0000313" key="9">
    <source>
        <dbReference type="Proteomes" id="UP000006833"/>
    </source>
</evidence>
<dbReference type="Pfam" id="PF06725">
    <property type="entry name" value="3D"/>
    <property type="match status" value="1"/>
</dbReference>
<proteinExistence type="predicted"/>
<dbReference type="PANTHER" id="PTHR30124">
    <property type="entry name" value="MEMBRANE-BOUND LYTIC MUREIN TRANSGLYCOSYLASE A"/>
    <property type="match status" value="1"/>
</dbReference>
<dbReference type="GO" id="GO:0009254">
    <property type="term" value="P:peptidoglycan turnover"/>
    <property type="evidence" value="ECO:0007669"/>
    <property type="project" value="InterPro"/>
</dbReference>
<dbReference type="InterPro" id="IPR010611">
    <property type="entry name" value="3D_dom"/>
</dbReference>
<evidence type="ECO:0000256" key="3">
    <source>
        <dbReference type="ARBA" id="ARBA00023239"/>
    </source>
</evidence>
<dbReference type="RefSeq" id="WP_012180101.1">
    <property type="nucleotide sequence ID" value="NC_009952.1"/>
</dbReference>
<evidence type="ECO:0000256" key="6">
    <source>
        <dbReference type="SAM" id="SignalP"/>
    </source>
</evidence>
<dbReference type="GO" id="GO:0019867">
    <property type="term" value="C:outer membrane"/>
    <property type="evidence" value="ECO:0007669"/>
    <property type="project" value="InterPro"/>
</dbReference>
<feature type="chain" id="PRO_5002722978" description="peptidoglycan lytic exotransglycosylase" evidence="6">
    <location>
        <begin position="23"/>
        <end position="342"/>
    </location>
</feature>
<dbReference type="SUPFAM" id="SSF50685">
    <property type="entry name" value="Barwin-like endoglucanases"/>
    <property type="match status" value="1"/>
</dbReference>
<evidence type="ECO:0000256" key="2">
    <source>
        <dbReference type="ARBA" id="ARBA00012587"/>
    </source>
</evidence>
<keyword evidence="9" id="KW-1185">Reference proteome</keyword>
<keyword evidence="6" id="KW-0732">Signal</keyword>
<dbReference type="GO" id="GO:0008933">
    <property type="term" value="F:peptidoglycan lytic transglycosylase activity"/>
    <property type="evidence" value="ECO:0007669"/>
    <property type="project" value="TreeGrafter"/>
</dbReference>
<dbReference type="PANTHER" id="PTHR30124:SF0">
    <property type="entry name" value="MEMBRANE-BOUND LYTIC MUREIN TRANSGLYCOSYLASE A"/>
    <property type="match status" value="1"/>
</dbReference>
<dbReference type="InterPro" id="IPR026044">
    <property type="entry name" value="MltA"/>
</dbReference>